<feature type="compositionally biased region" description="Basic residues" evidence="1">
    <location>
        <begin position="242"/>
        <end position="252"/>
    </location>
</feature>
<feature type="region of interest" description="Disordered" evidence="1">
    <location>
        <begin position="237"/>
        <end position="256"/>
    </location>
</feature>
<dbReference type="Proteomes" id="UP000250266">
    <property type="component" value="Unassembled WGS sequence"/>
</dbReference>
<gene>
    <name evidence="2" type="ORF">K432DRAFT_404936</name>
</gene>
<proteinExistence type="predicted"/>
<feature type="region of interest" description="Disordered" evidence="1">
    <location>
        <begin position="269"/>
        <end position="320"/>
    </location>
</feature>
<feature type="region of interest" description="Disordered" evidence="1">
    <location>
        <begin position="87"/>
        <end position="139"/>
    </location>
</feature>
<protein>
    <submittedName>
        <fullName evidence="2">Uncharacterized protein</fullName>
    </submittedName>
</protein>
<feature type="compositionally biased region" description="Polar residues" evidence="1">
    <location>
        <begin position="307"/>
        <end position="320"/>
    </location>
</feature>
<keyword evidence="3" id="KW-1185">Reference proteome</keyword>
<evidence type="ECO:0000256" key="1">
    <source>
        <dbReference type="SAM" id="MobiDB-lite"/>
    </source>
</evidence>
<sequence>MSSTQPGQTKPLTIDLQGLGGAFEEVWSTRLDARRSSRALPIDIVLTNIQDLTPDSVRRSPRDARGYISPSQYGLVKGSHRSSLCDDVRPSISNQNTSPIIPTTSIMMTAPTPGNLNGSSQTNESNDPGHSRNASLSPIRPVSTLAPIAQTYTYPPSNMLPSGQFPEAWNADCDRYICRLDVQDEPIANIVIMVKKKFPTLGMATLTAGMIDKRLRMLDQDVNVDYWKNGLDQFGNSATPGKKSKVKSKGKEKRNTADEDFLRAIESTGLDTREGSDLSMQGGKRVGDASFINPQPAQSRRKIASGLDSSTEDFYSSELQ</sequence>
<organism evidence="2 3">
    <name type="scientific">Lepidopterella palustris CBS 459.81</name>
    <dbReference type="NCBI Taxonomy" id="1314670"/>
    <lineage>
        <taxon>Eukaryota</taxon>
        <taxon>Fungi</taxon>
        <taxon>Dikarya</taxon>
        <taxon>Ascomycota</taxon>
        <taxon>Pezizomycotina</taxon>
        <taxon>Dothideomycetes</taxon>
        <taxon>Pleosporomycetidae</taxon>
        <taxon>Mytilinidiales</taxon>
        <taxon>Argynnaceae</taxon>
        <taxon>Lepidopterella</taxon>
    </lineage>
</organism>
<dbReference type="AlphaFoldDB" id="A0A8E2EAD1"/>
<accession>A0A8E2EAD1</accession>
<dbReference type="EMBL" id="KV744971">
    <property type="protein sequence ID" value="OCK80183.1"/>
    <property type="molecule type" value="Genomic_DNA"/>
</dbReference>
<evidence type="ECO:0000313" key="2">
    <source>
        <dbReference type="EMBL" id="OCK80183.1"/>
    </source>
</evidence>
<reference evidence="2 3" key="1">
    <citation type="journal article" date="2016" name="Nat. Commun.">
        <title>Ectomycorrhizal ecology is imprinted in the genome of the dominant symbiotic fungus Cenococcum geophilum.</title>
        <authorList>
            <consortium name="DOE Joint Genome Institute"/>
            <person name="Peter M."/>
            <person name="Kohler A."/>
            <person name="Ohm R.A."/>
            <person name="Kuo A."/>
            <person name="Krutzmann J."/>
            <person name="Morin E."/>
            <person name="Arend M."/>
            <person name="Barry K.W."/>
            <person name="Binder M."/>
            <person name="Choi C."/>
            <person name="Clum A."/>
            <person name="Copeland A."/>
            <person name="Grisel N."/>
            <person name="Haridas S."/>
            <person name="Kipfer T."/>
            <person name="LaButti K."/>
            <person name="Lindquist E."/>
            <person name="Lipzen A."/>
            <person name="Maire R."/>
            <person name="Meier B."/>
            <person name="Mihaltcheva S."/>
            <person name="Molinier V."/>
            <person name="Murat C."/>
            <person name="Poggeler S."/>
            <person name="Quandt C.A."/>
            <person name="Sperisen C."/>
            <person name="Tritt A."/>
            <person name="Tisserant E."/>
            <person name="Crous P.W."/>
            <person name="Henrissat B."/>
            <person name="Nehls U."/>
            <person name="Egli S."/>
            <person name="Spatafora J.W."/>
            <person name="Grigoriev I.V."/>
            <person name="Martin F.M."/>
        </authorList>
    </citation>
    <scope>NUCLEOTIDE SEQUENCE [LARGE SCALE GENOMIC DNA]</scope>
    <source>
        <strain evidence="2 3">CBS 459.81</strain>
    </source>
</reference>
<feature type="compositionally biased region" description="Polar residues" evidence="1">
    <location>
        <begin position="91"/>
        <end position="136"/>
    </location>
</feature>
<dbReference type="OrthoDB" id="5383839at2759"/>
<evidence type="ECO:0000313" key="3">
    <source>
        <dbReference type="Proteomes" id="UP000250266"/>
    </source>
</evidence>
<name>A0A8E2EAD1_9PEZI</name>